<reference evidence="1" key="2">
    <citation type="journal article" date="2015" name="Data Brief">
        <title>Shoot transcriptome of the giant reed, Arundo donax.</title>
        <authorList>
            <person name="Barrero R.A."/>
            <person name="Guerrero F.D."/>
            <person name="Moolhuijzen P."/>
            <person name="Goolsby J.A."/>
            <person name="Tidwell J."/>
            <person name="Bellgard S.E."/>
            <person name="Bellgard M.I."/>
        </authorList>
    </citation>
    <scope>NUCLEOTIDE SEQUENCE</scope>
    <source>
        <tissue evidence="1">Shoot tissue taken approximately 20 cm above the soil surface</tissue>
    </source>
</reference>
<sequence>MSIIMANTTPLHSVLNMFLLHNPFRILFWIGVGTERSSKHLSFFPLLK</sequence>
<reference evidence="1" key="1">
    <citation type="submission" date="2014-09" db="EMBL/GenBank/DDBJ databases">
        <authorList>
            <person name="Magalhaes I.L.F."/>
            <person name="Oliveira U."/>
            <person name="Santos F.R."/>
            <person name="Vidigal T.H.D.A."/>
            <person name="Brescovit A.D."/>
            <person name="Santos A.J."/>
        </authorList>
    </citation>
    <scope>NUCLEOTIDE SEQUENCE</scope>
    <source>
        <tissue evidence="1">Shoot tissue taken approximately 20 cm above the soil surface</tissue>
    </source>
</reference>
<accession>A0A0A9GRI3</accession>
<name>A0A0A9GRI3_ARUDO</name>
<evidence type="ECO:0000313" key="1">
    <source>
        <dbReference type="EMBL" id="JAE27057.1"/>
    </source>
</evidence>
<protein>
    <submittedName>
        <fullName evidence="1">Uncharacterized protein</fullName>
    </submittedName>
</protein>
<dbReference type="AlphaFoldDB" id="A0A0A9GRI3"/>
<proteinExistence type="predicted"/>
<dbReference type="EMBL" id="GBRH01170839">
    <property type="protein sequence ID" value="JAE27057.1"/>
    <property type="molecule type" value="Transcribed_RNA"/>
</dbReference>
<organism evidence="1">
    <name type="scientific">Arundo donax</name>
    <name type="common">Giant reed</name>
    <name type="synonym">Donax arundinaceus</name>
    <dbReference type="NCBI Taxonomy" id="35708"/>
    <lineage>
        <taxon>Eukaryota</taxon>
        <taxon>Viridiplantae</taxon>
        <taxon>Streptophyta</taxon>
        <taxon>Embryophyta</taxon>
        <taxon>Tracheophyta</taxon>
        <taxon>Spermatophyta</taxon>
        <taxon>Magnoliopsida</taxon>
        <taxon>Liliopsida</taxon>
        <taxon>Poales</taxon>
        <taxon>Poaceae</taxon>
        <taxon>PACMAD clade</taxon>
        <taxon>Arundinoideae</taxon>
        <taxon>Arundineae</taxon>
        <taxon>Arundo</taxon>
    </lineage>
</organism>